<dbReference type="Pfam" id="PF00990">
    <property type="entry name" value="GGDEF"/>
    <property type="match status" value="1"/>
</dbReference>
<dbReference type="InterPro" id="IPR052163">
    <property type="entry name" value="DGC-Regulatory_Protein"/>
</dbReference>
<feature type="domain" description="PAC" evidence="2">
    <location>
        <begin position="111"/>
        <end position="164"/>
    </location>
</feature>
<proteinExistence type="predicted"/>
<dbReference type="PANTHER" id="PTHR46663:SF3">
    <property type="entry name" value="SLL0267 PROTEIN"/>
    <property type="match status" value="1"/>
</dbReference>
<dbReference type="GO" id="GO:0003824">
    <property type="term" value="F:catalytic activity"/>
    <property type="evidence" value="ECO:0007669"/>
    <property type="project" value="UniProtKB-ARBA"/>
</dbReference>
<keyword evidence="5" id="KW-1185">Reference proteome</keyword>
<dbReference type="InterPro" id="IPR035965">
    <property type="entry name" value="PAS-like_dom_sf"/>
</dbReference>
<evidence type="ECO:0000259" key="1">
    <source>
        <dbReference type="PROSITE" id="PS50112"/>
    </source>
</evidence>
<dbReference type="CDD" id="cd00130">
    <property type="entry name" value="PAS"/>
    <property type="match status" value="1"/>
</dbReference>
<dbReference type="STRING" id="1188319.OYT1_01034"/>
<dbReference type="Proteomes" id="UP000033070">
    <property type="component" value="Chromosome"/>
</dbReference>
<dbReference type="CDD" id="cd01949">
    <property type="entry name" value="GGDEF"/>
    <property type="match status" value="1"/>
</dbReference>
<dbReference type="InterPro" id="IPR029787">
    <property type="entry name" value="Nucleotide_cyclase"/>
</dbReference>
<dbReference type="NCBIfam" id="TIGR00229">
    <property type="entry name" value="sensory_box"/>
    <property type="match status" value="1"/>
</dbReference>
<dbReference type="InterPro" id="IPR001610">
    <property type="entry name" value="PAC"/>
</dbReference>
<evidence type="ECO:0000313" key="4">
    <source>
        <dbReference type="EMBL" id="BBE51569.1"/>
    </source>
</evidence>
<dbReference type="SUPFAM" id="SSF55785">
    <property type="entry name" value="PYP-like sensor domain (PAS domain)"/>
    <property type="match status" value="1"/>
</dbReference>
<gene>
    <name evidence="4" type="ORF">OYT1_ch2043</name>
</gene>
<dbReference type="InterPro" id="IPR000014">
    <property type="entry name" value="PAS"/>
</dbReference>
<dbReference type="SMART" id="SM00086">
    <property type="entry name" value="PAC"/>
    <property type="match status" value="1"/>
</dbReference>
<dbReference type="FunFam" id="3.30.70.270:FF:000001">
    <property type="entry name" value="Diguanylate cyclase domain protein"/>
    <property type="match status" value="1"/>
</dbReference>
<organism evidence="4 5">
    <name type="scientific">Ferriphaselus amnicola</name>
    <dbReference type="NCBI Taxonomy" id="1188319"/>
    <lineage>
        <taxon>Bacteria</taxon>
        <taxon>Pseudomonadati</taxon>
        <taxon>Pseudomonadota</taxon>
        <taxon>Betaproteobacteria</taxon>
        <taxon>Nitrosomonadales</taxon>
        <taxon>Gallionellaceae</taxon>
        <taxon>Ferriphaselus</taxon>
    </lineage>
</organism>
<protein>
    <submittedName>
        <fullName evidence="4">Cyclic di-GMP phosphodiesterase Gmr</fullName>
    </submittedName>
</protein>
<dbReference type="PROSITE" id="PS50887">
    <property type="entry name" value="GGDEF"/>
    <property type="match status" value="1"/>
</dbReference>
<dbReference type="SUPFAM" id="SSF55073">
    <property type="entry name" value="Nucleotide cyclase"/>
    <property type="match status" value="1"/>
</dbReference>
<dbReference type="EMBL" id="AP018738">
    <property type="protein sequence ID" value="BBE51569.1"/>
    <property type="molecule type" value="Genomic_DNA"/>
</dbReference>
<dbReference type="InterPro" id="IPR013655">
    <property type="entry name" value="PAS_fold_3"/>
</dbReference>
<dbReference type="SMART" id="SM00091">
    <property type="entry name" value="PAS"/>
    <property type="match status" value="1"/>
</dbReference>
<dbReference type="InterPro" id="IPR000700">
    <property type="entry name" value="PAS-assoc_C"/>
</dbReference>
<sequence>MDTLNLLLTLAVALVLVLGALSLRLMRLTRELRASEERWKFALEGAGDGVWDWNVPDDTVVFSTRYKAMVGYTDAEIAANQEAWLKRIHPDDRVKVDEDIHAYLEGRTQTYCNEHRVICKDGSIKWVLARGMIVSRLPDGQPLRMIGTHADITDRKDMEERMRHLANYDPLTELPNRSLITDRLRQAVIKARRDKAHLAVMFLDLDKFKPVNDSLGHDMGDLLLKQVASRLLSSVRASDTVARIGGDEFVVLLTTVEQERDAILVAEKILQALKLPFDLVGHRVELSGSIGIAAYPEHGDNEKLLLINADIAMYHAKRAGRNDYQIFAYNMRSEDSGV</sequence>
<dbReference type="KEGG" id="fam:OYT1_ch2043"/>
<evidence type="ECO:0000313" key="5">
    <source>
        <dbReference type="Proteomes" id="UP000033070"/>
    </source>
</evidence>
<reference evidence="4 5" key="1">
    <citation type="submission" date="2018-06" db="EMBL/GenBank/DDBJ databases">
        <title>OYT1 Genome Sequencing.</title>
        <authorList>
            <person name="Kato S."/>
            <person name="Itoh T."/>
            <person name="Ohkuma M."/>
        </authorList>
    </citation>
    <scope>NUCLEOTIDE SEQUENCE [LARGE SCALE GENOMIC DNA]</scope>
    <source>
        <strain evidence="4 5">OYT1</strain>
    </source>
</reference>
<evidence type="ECO:0000259" key="2">
    <source>
        <dbReference type="PROSITE" id="PS50113"/>
    </source>
</evidence>
<dbReference type="AlphaFoldDB" id="A0A2Z6GE35"/>
<dbReference type="OrthoDB" id="9813903at2"/>
<dbReference type="PROSITE" id="PS50113">
    <property type="entry name" value="PAC"/>
    <property type="match status" value="1"/>
</dbReference>
<dbReference type="Pfam" id="PF08447">
    <property type="entry name" value="PAS_3"/>
    <property type="match status" value="1"/>
</dbReference>
<name>A0A2Z6GE35_9PROT</name>
<dbReference type="PROSITE" id="PS50112">
    <property type="entry name" value="PAS"/>
    <property type="match status" value="1"/>
</dbReference>
<dbReference type="NCBIfam" id="TIGR00254">
    <property type="entry name" value="GGDEF"/>
    <property type="match status" value="1"/>
</dbReference>
<dbReference type="Gene3D" id="3.30.450.20">
    <property type="entry name" value="PAS domain"/>
    <property type="match status" value="1"/>
</dbReference>
<feature type="domain" description="PAS" evidence="1">
    <location>
        <begin position="35"/>
        <end position="107"/>
    </location>
</feature>
<accession>A0A2Z6GE35</accession>
<dbReference type="RefSeq" id="WP_062626226.1">
    <property type="nucleotide sequence ID" value="NZ_AP018738.1"/>
</dbReference>
<dbReference type="InterPro" id="IPR000160">
    <property type="entry name" value="GGDEF_dom"/>
</dbReference>
<feature type="domain" description="GGDEF" evidence="3">
    <location>
        <begin position="196"/>
        <end position="329"/>
    </location>
</feature>
<evidence type="ECO:0000259" key="3">
    <source>
        <dbReference type="PROSITE" id="PS50887"/>
    </source>
</evidence>
<dbReference type="InterPro" id="IPR043128">
    <property type="entry name" value="Rev_trsase/Diguanyl_cyclase"/>
</dbReference>
<dbReference type="Gene3D" id="3.30.70.270">
    <property type="match status" value="1"/>
</dbReference>
<dbReference type="PANTHER" id="PTHR46663">
    <property type="entry name" value="DIGUANYLATE CYCLASE DGCT-RELATED"/>
    <property type="match status" value="1"/>
</dbReference>
<dbReference type="SMART" id="SM00267">
    <property type="entry name" value="GGDEF"/>
    <property type="match status" value="1"/>
</dbReference>